<proteinExistence type="predicted"/>
<organism evidence="2 3">
    <name type="scientific">Lichenicoccus roseus</name>
    <dbReference type="NCBI Taxonomy" id="2683649"/>
    <lineage>
        <taxon>Bacteria</taxon>
        <taxon>Pseudomonadati</taxon>
        <taxon>Pseudomonadota</taxon>
        <taxon>Alphaproteobacteria</taxon>
        <taxon>Acetobacterales</taxon>
        <taxon>Acetobacteraceae</taxon>
        <taxon>Lichenicoccus</taxon>
    </lineage>
</organism>
<feature type="domain" description="General stress protein 17M-like" evidence="1">
    <location>
        <begin position="6"/>
        <end position="53"/>
    </location>
</feature>
<evidence type="ECO:0000313" key="2">
    <source>
        <dbReference type="EMBL" id="TLU71915.1"/>
    </source>
</evidence>
<dbReference type="PANTHER" id="PTHR36109:SF2">
    <property type="entry name" value="MEMBRANE PROTEIN"/>
    <property type="match status" value="1"/>
</dbReference>
<dbReference type="InterPro" id="IPR025889">
    <property type="entry name" value="GSP17M-like_dom"/>
</dbReference>
<sequence>MRTFTHLYDDYAEAEQTVQALEAAGVPHSDISIVGNNVDDRHASTGRTATTGTTAGTVAHDAIAHDGEPNRAATGATTGTLVGTGVGLLTGLGLLAIPGVGPVVAAGWLVATVTGAGIGAAGGGLLGSLVHAGVPEEHAHAYAEGVRRGGTLVSVRGDDSQAVTIEEILAGRQVRAVDLDTRRADFRTGGWDRFDETSPHYTAEQLDAERRRRV</sequence>
<dbReference type="OrthoDB" id="7204249at2"/>
<reference evidence="2 3" key="1">
    <citation type="submission" date="2019-05" db="EMBL/GenBank/DDBJ databases">
        <authorList>
            <person name="Pankratov T."/>
            <person name="Grouzdev D."/>
        </authorList>
    </citation>
    <scope>NUCLEOTIDE SEQUENCE [LARGE SCALE GENOMIC DNA]</scope>
    <source>
        <strain evidence="2 3">KEBCLARHB70R</strain>
    </source>
</reference>
<dbReference type="AlphaFoldDB" id="A0A5R9J2Q7"/>
<dbReference type="Proteomes" id="UP000305654">
    <property type="component" value="Unassembled WGS sequence"/>
</dbReference>
<name>A0A5R9J2Q7_9PROT</name>
<comment type="caution">
    <text evidence="2">The sequence shown here is derived from an EMBL/GenBank/DDBJ whole genome shotgun (WGS) entry which is preliminary data.</text>
</comment>
<dbReference type="InterPro" id="IPR052948">
    <property type="entry name" value="Low_temp-induced_all0457"/>
</dbReference>
<gene>
    <name evidence="2" type="ORF">FE263_14475</name>
</gene>
<accession>A0A5R9J2Q7</accession>
<evidence type="ECO:0000313" key="3">
    <source>
        <dbReference type="Proteomes" id="UP000305654"/>
    </source>
</evidence>
<dbReference type="PANTHER" id="PTHR36109">
    <property type="entry name" value="MEMBRANE PROTEIN-RELATED"/>
    <property type="match status" value="1"/>
</dbReference>
<dbReference type="Pfam" id="PF11181">
    <property type="entry name" value="YflT"/>
    <property type="match status" value="1"/>
</dbReference>
<dbReference type="EMBL" id="VCDI01000005">
    <property type="protein sequence ID" value="TLU71915.1"/>
    <property type="molecule type" value="Genomic_DNA"/>
</dbReference>
<protein>
    <recommendedName>
        <fullName evidence="1">General stress protein 17M-like domain-containing protein</fullName>
    </recommendedName>
</protein>
<keyword evidence="3" id="KW-1185">Reference proteome</keyword>
<evidence type="ECO:0000259" key="1">
    <source>
        <dbReference type="Pfam" id="PF11181"/>
    </source>
</evidence>